<evidence type="ECO:0000256" key="1">
    <source>
        <dbReference type="ARBA" id="ARBA00022614"/>
    </source>
</evidence>
<name>A0A6A1WU58_9ROSI</name>
<evidence type="ECO:0000313" key="3">
    <source>
        <dbReference type="EMBL" id="KAB1227308.1"/>
    </source>
</evidence>
<evidence type="ECO:0000256" key="2">
    <source>
        <dbReference type="ARBA" id="ARBA00022737"/>
    </source>
</evidence>
<dbReference type="AlphaFoldDB" id="A0A6A1WU58"/>
<keyword evidence="2" id="KW-0677">Repeat</keyword>
<organism evidence="3 4">
    <name type="scientific">Morella rubra</name>
    <name type="common">Chinese bayberry</name>
    <dbReference type="NCBI Taxonomy" id="262757"/>
    <lineage>
        <taxon>Eukaryota</taxon>
        <taxon>Viridiplantae</taxon>
        <taxon>Streptophyta</taxon>
        <taxon>Embryophyta</taxon>
        <taxon>Tracheophyta</taxon>
        <taxon>Spermatophyta</taxon>
        <taxon>Magnoliopsida</taxon>
        <taxon>eudicotyledons</taxon>
        <taxon>Gunneridae</taxon>
        <taxon>Pentapetalae</taxon>
        <taxon>rosids</taxon>
        <taxon>fabids</taxon>
        <taxon>Fagales</taxon>
        <taxon>Myricaceae</taxon>
        <taxon>Morella</taxon>
    </lineage>
</organism>
<protein>
    <submittedName>
        <fullName evidence="3">Putative WRKY transcription factor 52</fullName>
    </submittedName>
</protein>
<dbReference type="Pfam" id="PF07725">
    <property type="entry name" value="LRR_3"/>
    <property type="match status" value="1"/>
</dbReference>
<dbReference type="Proteomes" id="UP000516437">
    <property type="component" value="Chromosome 1"/>
</dbReference>
<keyword evidence="4" id="KW-1185">Reference proteome</keyword>
<dbReference type="InterPro" id="IPR011713">
    <property type="entry name" value="Leu-rich_rpt_3"/>
</dbReference>
<keyword evidence="1" id="KW-0433">Leucine-rich repeat</keyword>
<evidence type="ECO:0000313" key="4">
    <source>
        <dbReference type="Proteomes" id="UP000516437"/>
    </source>
</evidence>
<dbReference type="OrthoDB" id="1105142at2759"/>
<comment type="caution">
    <text evidence="3">The sequence shown here is derived from an EMBL/GenBank/DDBJ whole genome shotgun (WGS) entry which is preliminary data.</text>
</comment>
<proteinExistence type="predicted"/>
<dbReference type="EMBL" id="RXIC02000019">
    <property type="protein sequence ID" value="KAB1227308.1"/>
    <property type="molecule type" value="Genomic_DNA"/>
</dbReference>
<accession>A0A6A1WU58</accession>
<sequence>MDIVENFSKLHDKYLCSMLWPRDLLRSMPTNELRVMDWLGFPLKSLPTNFHSDHLVQLNMPCSRIKQLWKGIKSMVNTCPVRGIEMMSDDSIGAFYIDYAGRLYCVRNLGEESDYFYRHKVVWYVALFGIGLPEWCDIRSTNSCITLKIHEDSDDNSKWFGYFHVVSYEAHEHEKSNSRSFDGTRLIMTSLSSLFITLRLMKVF</sequence>
<reference evidence="3 4" key="1">
    <citation type="journal article" date="2019" name="Plant Biotechnol. J.">
        <title>The red bayberry genome and genetic basis of sex determination.</title>
        <authorList>
            <person name="Jia H.M."/>
            <person name="Jia H.J."/>
            <person name="Cai Q.L."/>
            <person name="Wang Y."/>
            <person name="Zhao H.B."/>
            <person name="Yang W.F."/>
            <person name="Wang G.Y."/>
            <person name="Li Y.H."/>
            <person name="Zhan D.L."/>
            <person name="Shen Y.T."/>
            <person name="Niu Q.F."/>
            <person name="Chang L."/>
            <person name="Qiu J."/>
            <person name="Zhao L."/>
            <person name="Xie H.B."/>
            <person name="Fu W.Y."/>
            <person name="Jin J."/>
            <person name="Li X.W."/>
            <person name="Jiao Y."/>
            <person name="Zhou C.C."/>
            <person name="Tu T."/>
            <person name="Chai C.Y."/>
            <person name="Gao J.L."/>
            <person name="Fan L.J."/>
            <person name="van de Weg E."/>
            <person name="Wang J.Y."/>
            <person name="Gao Z.S."/>
        </authorList>
    </citation>
    <scope>NUCLEOTIDE SEQUENCE [LARGE SCALE GENOMIC DNA]</scope>
    <source>
        <tissue evidence="3">Leaves</tissue>
    </source>
</reference>
<gene>
    <name evidence="3" type="ORF">CJ030_MR1G016834</name>
</gene>